<name>A0A4R4DUX4_9PROT</name>
<evidence type="ECO:0000256" key="1">
    <source>
        <dbReference type="SAM" id="MobiDB-lite"/>
    </source>
</evidence>
<dbReference type="RefSeq" id="WP_132283838.1">
    <property type="nucleotide sequence ID" value="NZ_SKBM01000001.1"/>
</dbReference>
<keyword evidence="2" id="KW-0812">Transmembrane</keyword>
<dbReference type="OrthoDB" id="9787428at2"/>
<feature type="region of interest" description="Disordered" evidence="1">
    <location>
        <begin position="231"/>
        <end position="250"/>
    </location>
</feature>
<accession>A0A4R4DUX4</accession>
<dbReference type="CDD" id="cd05018">
    <property type="entry name" value="CoxG"/>
    <property type="match status" value="1"/>
</dbReference>
<evidence type="ECO:0000313" key="3">
    <source>
        <dbReference type="EMBL" id="TCZ66834.1"/>
    </source>
</evidence>
<reference evidence="3 4" key="1">
    <citation type="submission" date="2019-03" db="EMBL/GenBank/DDBJ databases">
        <title>Paracraurococcus aquatilis NE82 genome sequence.</title>
        <authorList>
            <person name="Zhao Y."/>
            <person name="Du Z."/>
        </authorList>
    </citation>
    <scope>NUCLEOTIDE SEQUENCE [LARGE SCALE GENOMIC DNA]</scope>
    <source>
        <strain evidence="3 4">NE82</strain>
    </source>
</reference>
<gene>
    <name evidence="3" type="ORF">EXY23_01640</name>
</gene>
<keyword evidence="4" id="KW-1185">Reference proteome</keyword>
<dbReference type="PANTHER" id="PTHR38588:SF1">
    <property type="entry name" value="BLL0334 PROTEIN"/>
    <property type="match status" value="1"/>
</dbReference>
<dbReference type="InterPro" id="IPR023393">
    <property type="entry name" value="START-like_dom_sf"/>
</dbReference>
<proteinExistence type="predicted"/>
<sequence length="294" mass="30847">MEMTGERRIPAPRQHVWEALNDPEALRASIPGCESVERTADDQFQARVAVKLGPMSAKFSGKVKLENINPPASYTITGEGNGGAMGFAKGGADVALEELGAAETLLRYNVKAQVGGKMAQLGARLIDSTAKQMADQFFDRFAARLTPAPAEAEVLQAQPEAAVAPARASGGFPTEDRSAPEDAANIRAGAAMQSPANRAATDARVAAAAHGTPAAGTDTEYLQDLDAPGPITQHGAEGPSAGGGKPVYRPNPRPLDAEAIRPLRLIMQIEPFGLPIQFWIGSVLMLGILALMFL</sequence>
<feature type="region of interest" description="Disordered" evidence="1">
    <location>
        <begin position="160"/>
        <end position="179"/>
    </location>
</feature>
<dbReference type="AlphaFoldDB" id="A0A4R4DUX4"/>
<dbReference type="InterPro" id="IPR010419">
    <property type="entry name" value="CO_DH_gsu"/>
</dbReference>
<dbReference type="SUPFAM" id="SSF55961">
    <property type="entry name" value="Bet v1-like"/>
    <property type="match status" value="1"/>
</dbReference>
<dbReference type="Gene3D" id="3.30.530.20">
    <property type="match status" value="1"/>
</dbReference>
<evidence type="ECO:0000256" key="2">
    <source>
        <dbReference type="SAM" id="Phobius"/>
    </source>
</evidence>
<keyword evidence="2" id="KW-1133">Transmembrane helix</keyword>
<dbReference type="PANTHER" id="PTHR38588">
    <property type="entry name" value="BLL0334 PROTEIN"/>
    <property type="match status" value="1"/>
</dbReference>
<dbReference type="EMBL" id="SKBM01000001">
    <property type="protein sequence ID" value="TCZ66834.1"/>
    <property type="molecule type" value="Genomic_DNA"/>
</dbReference>
<feature type="transmembrane region" description="Helical" evidence="2">
    <location>
        <begin position="272"/>
        <end position="293"/>
    </location>
</feature>
<comment type="caution">
    <text evidence="3">The sequence shown here is derived from an EMBL/GenBank/DDBJ whole genome shotgun (WGS) entry which is preliminary data.</text>
</comment>
<keyword evidence="2" id="KW-0472">Membrane</keyword>
<dbReference type="Pfam" id="PF06240">
    <property type="entry name" value="COXG"/>
    <property type="match status" value="1"/>
</dbReference>
<dbReference type="Proteomes" id="UP000295023">
    <property type="component" value="Unassembled WGS sequence"/>
</dbReference>
<protein>
    <submittedName>
        <fullName evidence="3">Carbon monoxide dehydrogenase</fullName>
    </submittedName>
</protein>
<organism evidence="3 4">
    <name type="scientific">Roseicella aquatilis</name>
    <dbReference type="NCBI Taxonomy" id="2527868"/>
    <lineage>
        <taxon>Bacteria</taxon>
        <taxon>Pseudomonadati</taxon>
        <taxon>Pseudomonadota</taxon>
        <taxon>Alphaproteobacteria</taxon>
        <taxon>Acetobacterales</taxon>
        <taxon>Roseomonadaceae</taxon>
        <taxon>Roseicella</taxon>
    </lineage>
</organism>
<evidence type="ECO:0000313" key="4">
    <source>
        <dbReference type="Proteomes" id="UP000295023"/>
    </source>
</evidence>